<feature type="transmembrane region" description="Helical" evidence="1">
    <location>
        <begin position="25"/>
        <end position="43"/>
    </location>
</feature>
<gene>
    <name evidence="2" type="ORF">L485_08120</name>
</gene>
<name>T0HT29_9SPHN</name>
<keyword evidence="3" id="KW-1185">Reference proteome</keyword>
<dbReference type="PANTHER" id="PTHR34205:SF2">
    <property type="entry name" value="DUF962 DOMAIN-CONTAINING PROTEIN"/>
    <property type="match status" value="1"/>
</dbReference>
<organism evidence="2 3">
    <name type="scientific">Sphingobium baderi LL03</name>
    <dbReference type="NCBI Taxonomy" id="1114964"/>
    <lineage>
        <taxon>Bacteria</taxon>
        <taxon>Pseudomonadati</taxon>
        <taxon>Pseudomonadota</taxon>
        <taxon>Alphaproteobacteria</taxon>
        <taxon>Sphingomonadales</taxon>
        <taxon>Sphingomonadaceae</taxon>
        <taxon>Sphingobium</taxon>
    </lineage>
</organism>
<dbReference type="eggNOG" id="COG4323">
    <property type="taxonomic scope" value="Bacteria"/>
</dbReference>
<evidence type="ECO:0000313" key="3">
    <source>
        <dbReference type="Proteomes" id="UP000015524"/>
    </source>
</evidence>
<dbReference type="EMBL" id="ATIB01000049">
    <property type="protein sequence ID" value="EQB02465.1"/>
    <property type="molecule type" value="Genomic_DNA"/>
</dbReference>
<accession>T0HT29</accession>
<dbReference type="PANTHER" id="PTHR34205">
    <property type="entry name" value="TRANSMEMBRANE PROTEIN"/>
    <property type="match status" value="1"/>
</dbReference>
<dbReference type="InterPro" id="IPR009305">
    <property type="entry name" value="Mpo1-like"/>
</dbReference>
<dbReference type="Proteomes" id="UP000015524">
    <property type="component" value="Unassembled WGS sequence"/>
</dbReference>
<keyword evidence="1" id="KW-0812">Transmembrane</keyword>
<dbReference type="AlphaFoldDB" id="T0HT29"/>
<protein>
    <recommendedName>
        <fullName evidence="4">DUF962 domain-containing protein</fullName>
    </recommendedName>
</protein>
<dbReference type="PATRIC" id="fig|1114964.3.peg.1577"/>
<dbReference type="Pfam" id="PF06127">
    <property type="entry name" value="Mpo1-like"/>
    <property type="match status" value="1"/>
</dbReference>
<evidence type="ECO:0000313" key="2">
    <source>
        <dbReference type="EMBL" id="EQB02465.1"/>
    </source>
</evidence>
<dbReference type="OrthoDB" id="7356072at2"/>
<dbReference type="RefSeq" id="WP_021244545.1">
    <property type="nucleotide sequence ID" value="NZ_ATIB01000049.1"/>
</dbReference>
<proteinExistence type="predicted"/>
<keyword evidence="1" id="KW-1133">Transmembrane helix</keyword>
<reference evidence="2 3" key="1">
    <citation type="journal article" date="2013" name="Genome Announc.">
        <title>Draft Genome Sequence of a Hexachlorocyclohexane-Degrading Bacterium, Sphingobium baderi Strain LL03T.</title>
        <authorList>
            <person name="Kaur J."/>
            <person name="Verma H."/>
            <person name="Tripathi C."/>
            <person name="Khurana J.P."/>
            <person name="Lal R."/>
        </authorList>
    </citation>
    <scope>NUCLEOTIDE SEQUENCE [LARGE SCALE GENOMIC DNA]</scope>
    <source>
        <strain evidence="2 3">LL03</strain>
    </source>
</reference>
<keyword evidence="1" id="KW-0472">Membrane</keyword>
<feature type="transmembrane region" description="Helical" evidence="1">
    <location>
        <begin position="49"/>
        <end position="70"/>
    </location>
</feature>
<comment type="caution">
    <text evidence="2">The sequence shown here is derived from an EMBL/GenBank/DDBJ whole genome shotgun (WGS) entry which is preliminary data.</text>
</comment>
<evidence type="ECO:0000256" key="1">
    <source>
        <dbReference type="SAM" id="Phobius"/>
    </source>
</evidence>
<sequence length="123" mass="14275">MNGFTCFREFWPYYLQEHARPGTRALHYVGTTLVIALTIGALLLAERWWWLLAAIPVAGYGFAWAGHSLIERNRPATFHYPFWSLRADFRMWYRFLTGRMGHDLAVAGVRPDGSIDPVRRLHP</sequence>
<evidence type="ECO:0008006" key="4">
    <source>
        <dbReference type="Google" id="ProtNLM"/>
    </source>
</evidence>